<proteinExistence type="predicted"/>
<keyword evidence="3" id="KW-1185">Reference proteome</keyword>
<feature type="compositionally biased region" description="Low complexity" evidence="1">
    <location>
        <begin position="30"/>
        <end position="46"/>
    </location>
</feature>
<evidence type="ECO:0000256" key="1">
    <source>
        <dbReference type="SAM" id="MobiDB-lite"/>
    </source>
</evidence>
<name>A0AAV6H2S8_9TELE</name>
<reference evidence="2" key="1">
    <citation type="submission" date="2020-10" db="EMBL/GenBank/DDBJ databases">
        <title>Chromosome-scale genome assembly of the Allis shad, Alosa alosa.</title>
        <authorList>
            <person name="Margot Z."/>
            <person name="Christophe K."/>
            <person name="Cabau C."/>
            <person name="Louis A."/>
            <person name="Berthelot C."/>
            <person name="Parey E."/>
            <person name="Roest Crollius H."/>
            <person name="Montfort J."/>
            <person name="Robinson-Rechavi M."/>
            <person name="Bucao C."/>
            <person name="Bouchez O."/>
            <person name="Gislard M."/>
            <person name="Lluch J."/>
            <person name="Milhes M."/>
            <person name="Lampietro C."/>
            <person name="Lopez Roques C."/>
            <person name="Donnadieu C."/>
            <person name="Braasch I."/>
            <person name="Desvignes T."/>
            <person name="Postlethwait J."/>
            <person name="Bobe J."/>
            <person name="Guiguen Y."/>
        </authorList>
    </citation>
    <scope>NUCLEOTIDE SEQUENCE</scope>
    <source>
        <strain evidence="2">M-15738</strain>
        <tissue evidence="2">Blood</tissue>
    </source>
</reference>
<dbReference type="AlphaFoldDB" id="A0AAV6H2S8"/>
<sequence length="122" mass="12756">MGNTSITEGRTALNLGTTSIKRDKTKIQMGSSSISRGKSTTSLGTSTITSGKTKISMGRLNCQRPGLFSFQIMILLDFTKRTAGCAGPSDCGARRLGPGLSCCSVLVLHASVCCDHLEVATP</sequence>
<feature type="region of interest" description="Disordered" evidence="1">
    <location>
        <begin position="26"/>
        <end position="46"/>
    </location>
</feature>
<evidence type="ECO:0000313" key="3">
    <source>
        <dbReference type="Proteomes" id="UP000823561"/>
    </source>
</evidence>
<dbReference type="EMBL" id="JADWDJ010000006">
    <property type="protein sequence ID" value="KAG5280056.1"/>
    <property type="molecule type" value="Genomic_DNA"/>
</dbReference>
<protein>
    <submittedName>
        <fullName evidence="2">Uncharacterized protein</fullName>
    </submittedName>
</protein>
<dbReference type="Proteomes" id="UP000823561">
    <property type="component" value="Chromosome 6"/>
</dbReference>
<comment type="caution">
    <text evidence="2">The sequence shown here is derived from an EMBL/GenBank/DDBJ whole genome shotgun (WGS) entry which is preliminary data.</text>
</comment>
<evidence type="ECO:0000313" key="2">
    <source>
        <dbReference type="EMBL" id="KAG5280056.1"/>
    </source>
</evidence>
<gene>
    <name evidence="2" type="ORF">AALO_G00084430</name>
</gene>
<accession>A0AAV6H2S8</accession>
<organism evidence="2 3">
    <name type="scientific">Alosa alosa</name>
    <name type="common">allis shad</name>
    <dbReference type="NCBI Taxonomy" id="278164"/>
    <lineage>
        <taxon>Eukaryota</taxon>
        <taxon>Metazoa</taxon>
        <taxon>Chordata</taxon>
        <taxon>Craniata</taxon>
        <taxon>Vertebrata</taxon>
        <taxon>Euteleostomi</taxon>
        <taxon>Actinopterygii</taxon>
        <taxon>Neopterygii</taxon>
        <taxon>Teleostei</taxon>
        <taxon>Clupei</taxon>
        <taxon>Clupeiformes</taxon>
        <taxon>Clupeoidei</taxon>
        <taxon>Clupeidae</taxon>
        <taxon>Alosa</taxon>
    </lineage>
</organism>